<protein>
    <submittedName>
        <fullName evidence="1">Uncharacterized protein</fullName>
    </submittedName>
</protein>
<evidence type="ECO:0000313" key="2">
    <source>
        <dbReference type="Proteomes" id="UP001204953"/>
    </source>
</evidence>
<gene>
    <name evidence="1" type="ORF">NJ959_19645</name>
</gene>
<name>A0AAE3GV51_9CYAN</name>
<proteinExistence type="predicted"/>
<reference evidence="1" key="1">
    <citation type="submission" date="2022-06" db="EMBL/GenBank/DDBJ databases">
        <title>New cyanobacteria of genus Symplocastrum in benthos of Lake Baikal.</title>
        <authorList>
            <person name="Sorokovikova E."/>
            <person name="Tikhonova I."/>
            <person name="Krasnopeev A."/>
            <person name="Evseev P."/>
            <person name="Gladkikh A."/>
            <person name="Belykh O."/>
        </authorList>
    </citation>
    <scope>NUCLEOTIDE SEQUENCE</scope>
    <source>
        <strain evidence="1">BBK-W-15</strain>
    </source>
</reference>
<dbReference type="AlphaFoldDB" id="A0AAE3GV51"/>
<dbReference type="Proteomes" id="UP001204953">
    <property type="component" value="Unassembled WGS sequence"/>
</dbReference>
<sequence length="300" mass="34298">MVYASSQADFGFKIDFARETEDPARVFRALSGLIDFCKITDKILIKSLDIDDIEPDLLLENIDQGSIRVWLKIVLKSTNDKILHNSIIKAIQFYLVESKSSIIKFINHRDTINNISELSELKERLISLAKDTEVNNLGIYLPPSDKDLLSSIDKCQSAKSELQAADKLYYMIGSSNIPINRDFSISPESLENLRLKEAMESESIMILKVKKPDYLGESKWEFRHGRRIVEAKINDLEWLNRFKKREIIIAPGDAVKAKVKIVEKYDYNGELISSKHTIQKVIEIIPMSPDTQLSLFSDTN</sequence>
<dbReference type="EMBL" id="JAMZMM010000225">
    <property type="protein sequence ID" value="MCP2730647.1"/>
    <property type="molecule type" value="Genomic_DNA"/>
</dbReference>
<organism evidence="1 2">
    <name type="scientific">Limnofasciculus baicalensis BBK-W-15</name>
    <dbReference type="NCBI Taxonomy" id="2699891"/>
    <lineage>
        <taxon>Bacteria</taxon>
        <taxon>Bacillati</taxon>
        <taxon>Cyanobacteriota</taxon>
        <taxon>Cyanophyceae</taxon>
        <taxon>Coleofasciculales</taxon>
        <taxon>Coleofasciculaceae</taxon>
        <taxon>Limnofasciculus</taxon>
        <taxon>Limnofasciculus baicalensis</taxon>
    </lineage>
</organism>
<accession>A0AAE3GV51</accession>
<comment type="caution">
    <text evidence="1">The sequence shown here is derived from an EMBL/GenBank/DDBJ whole genome shotgun (WGS) entry which is preliminary data.</text>
</comment>
<dbReference type="RefSeq" id="WP_254013403.1">
    <property type="nucleotide sequence ID" value="NZ_JAMZMM010000225.1"/>
</dbReference>
<keyword evidence="2" id="KW-1185">Reference proteome</keyword>
<evidence type="ECO:0000313" key="1">
    <source>
        <dbReference type="EMBL" id="MCP2730647.1"/>
    </source>
</evidence>